<comment type="caution">
    <text evidence="5">The sequence shown here is derived from an EMBL/GenBank/DDBJ whole genome shotgun (WGS) entry which is preliminary data.</text>
</comment>
<dbReference type="InterPro" id="IPR002053">
    <property type="entry name" value="Glyco_hydro_25"/>
</dbReference>
<dbReference type="Pfam" id="PF01183">
    <property type="entry name" value="Glyco_hydro_25"/>
    <property type="match status" value="1"/>
</dbReference>
<dbReference type="InterPro" id="IPR017853">
    <property type="entry name" value="GH"/>
</dbReference>
<name>A0A0R1QHK2_9LACO</name>
<dbReference type="OrthoDB" id="2151413at2"/>
<sequence>MRAKRPIYADTYDRRRNITIVILVIVVLAAIGVGVWWWGHKNPRPSEAKYPKLGVRMSQADGVLDASELEDGGVSFVYLKATQGASFVDDNFATNESRAGNLKVGAYHYFSFDSTPQAQAENFIKHVSDAGELPIGIYVTYYGNYASDPPKASVVAAKLTTLINFLQAYYQQGVVLMGSPSTLAKIKAVAPSAARYVITSKKPKTGSYWEYANAKLPQGGTDQTFDCVVYTKGTSLP</sequence>
<dbReference type="AlphaFoldDB" id="A0A0R1QHK2"/>
<keyword evidence="6" id="KW-1185">Reference proteome</keyword>
<dbReference type="SMART" id="SM00641">
    <property type="entry name" value="Glyco_25"/>
    <property type="match status" value="1"/>
</dbReference>
<evidence type="ECO:0000256" key="4">
    <source>
        <dbReference type="SAM" id="Phobius"/>
    </source>
</evidence>
<dbReference type="EMBL" id="AZEU01000232">
    <property type="protein sequence ID" value="KRL42180.1"/>
    <property type="molecule type" value="Genomic_DNA"/>
</dbReference>
<dbReference type="PROSITE" id="PS51904">
    <property type="entry name" value="GLYCOSYL_HYDROL_F25_2"/>
    <property type="match status" value="1"/>
</dbReference>
<protein>
    <submittedName>
        <fullName evidence="5">Lysozyme</fullName>
    </submittedName>
</protein>
<feature type="transmembrane region" description="Helical" evidence="4">
    <location>
        <begin position="20"/>
        <end position="39"/>
    </location>
</feature>
<dbReference type="GO" id="GO:0009253">
    <property type="term" value="P:peptidoglycan catabolic process"/>
    <property type="evidence" value="ECO:0007669"/>
    <property type="project" value="InterPro"/>
</dbReference>
<dbReference type="PANTHER" id="PTHR34135">
    <property type="entry name" value="LYSOZYME"/>
    <property type="match status" value="1"/>
</dbReference>
<evidence type="ECO:0000313" key="6">
    <source>
        <dbReference type="Proteomes" id="UP000051790"/>
    </source>
</evidence>
<gene>
    <name evidence="5" type="ORF">FD01_GL001930</name>
</gene>
<dbReference type="RefSeq" id="WP_056964525.1">
    <property type="nucleotide sequence ID" value="NZ_AZEU01000232.1"/>
</dbReference>
<keyword evidence="3" id="KW-0326">Glycosidase</keyword>
<organism evidence="5 6">
    <name type="scientific">Lacticaseibacillus manihotivorans DSM 13343 = JCM 12514</name>
    <dbReference type="NCBI Taxonomy" id="1423769"/>
    <lineage>
        <taxon>Bacteria</taxon>
        <taxon>Bacillati</taxon>
        <taxon>Bacillota</taxon>
        <taxon>Bacilli</taxon>
        <taxon>Lactobacillales</taxon>
        <taxon>Lactobacillaceae</taxon>
        <taxon>Lacticaseibacillus</taxon>
    </lineage>
</organism>
<proteinExistence type="inferred from homology"/>
<dbReference type="InterPro" id="IPR018077">
    <property type="entry name" value="Glyco_hydro_fam25_subgr"/>
</dbReference>
<dbReference type="Gene3D" id="3.20.20.80">
    <property type="entry name" value="Glycosidases"/>
    <property type="match status" value="1"/>
</dbReference>
<evidence type="ECO:0000256" key="3">
    <source>
        <dbReference type="ARBA" id="ARBA00023295"/>
    </source>
</evidence>
<keyword evidence="4" id="KW-1133">Transmembrane helix</keyword>
<comment type="similarity">
    <text evidence="1">Belongs to the glycosyl hydrolase 25 family.</text>
</comment>
<keyword evidence="4" id="KW-0472">Membrane</keyword>
<evidence type="ECO:0000313" key="5">
    <source>
        <dbReference type="EMBL" id="KRL42180.1"/>
    </source>
</evidence>
<evidence type="ECO:0000256" key="2">
    <source>
        <dbReference type="ARBA" id="ARBA00022801"/>
    </source>
</evidence>
<dbReference type="GO" id="GO:0016998">
    <property type="term" value="P:cell wall macromolecule catabolic process"/>
    <property type="evidence" value="ECO:0007669"/>
    <property type="project" value="InterPro"/>
</dbReference>
<dbReference type="PANTHER" id="PTHR34135:SF2">
    <property type="entry name" value="LYSOZYME"/>
    <property type="match status" value="1"/>
</dbReference>
<dbReference type="GO" id="GO:0003796">
    <property type="term" value="F:lysozyme activity"/>
    <property type="evidence" value="ECO:0007669"/>
    <property type="project" value="InterPro"/>
</dbReference>
<keyword evidence="2" id="KW-0378">Hydrolase</keyword>
<accession>A0A0R1QHK2</accession>
<reference evidence="5 6" key="1">
    <citation type="journal article" date="2015" name="Genome Announc.">
        <title>Expanding the biotechnology potential of lactobacilli through comparative genomics of 213 strains and associated genera.</title>
        <authorList>
            <person name="Sun Z."/>
            <person name="Harris H.M."/>
            <person name="McCann A."/>
            <person name="Guo C."/>
            <person name="Argimon S."/>
            <person name="Zhang W."/>
            <person name="Yang X."/>
            <person name="Jeffery I.B."/>
            <person name="Cooney J.C."/>
            <person name="Kagawa T.F."/>
            <person name="Liu W."/>
            <person name="Song Y."/>
            <person name="Salvetti E."/>
            <person name="Wrobel A."/>
            <person name="Rasinkangas P."/>
            <person name="Parkhill J."/>
            <person name="Rea M.C."/>
            <person name="O'Sullivan O."/>
            <person name="Ritari J."/>
            <person name="Douillard F.P."/>
            <person name="Paul Ross R."/>
            <person name="Yang R."/>
            <person name="Briner A.E."/>
            <person name="Felis G.E."/>
            <person name="de Vos W.M."/>
            <person name="Barrangou R."/>
            <person name="Klaenhammer T.R."/>
            <person name="Caufield P.W."/>
            <person name="Cui Y."/>
            <person name="Zhang H."/>
            <person name="O'Toole P.W."/>
        </authorList>
    </citation>
    <scope>NUCLEOTIDE SEQUENCE [LARGE SCALE GENOMIC DNA]</scope>
    <source>
        <strain evidence="5 6">DSM 13343</strain>
    </source>
</reference>
<dbReference type="PATRIC" id="fig|1423769.4.peg.2080"/>
<dbReference type="SUPFAM" id="SSF51445">
    <property type="entry name" value="(Trans)glycosidases"/>
    <property type="match status" value="1"/>
</dbReference>
<evidence type="ECO:0000256" key="1">
    <source>
        <dbReference type="ARBA" id="ARBA00010646"/>
    </source>
</evidence>
<dbReference type="GO" id="GO:0016052">
    <property type="term" value="P:carbohydrate catabolic process"/>
    <property type="evidence" value="ECO:0007669"/>
    <property type="project" value="TreeGrafter"/>
</dbReference>
<keyword evidence="4" id="KW-0812">Transmembrane</keyword>
<dbReference type="Proteomes" id="UP000051790">
    <property type="component" value="Unassembled WGS sequence"/>
</dbReference>